<evidence type="ECO:0000313" key="1">
    <source>
        <dbReference type="EMBL" id="GAA0471080.1"/>
    </source>
</evidence>
<organism evidence="1 2">
    <name type="scientific">Parasphingorhabdus litoris</name>
    <dbReference type="NCBI Taxonomy" id="394733"/>
    <lineage>
        <taxon>Bacteria</taxon>
        <taxon>Pseudomonadati</taxon>
        <taxon>Pseudomonadota</taxon>
        <taxon>Alphaproteobacteria</taxon>
        <taxon>Sphingomonadales</taxon>
        <taxon>Sphingomonadaceae</taxon>
        <taxon>Parasphingorhabdus</taxon>
    </lineage>
</organism>
<keyword evidence="2" id="KW-1185">Reference proteome</keyword>
<accession>A0ABN1A9P8</accession>
<proteinExistence type="predicted"/>
<dbReference type="EMBL" id="BAAAEM010000002">
    <property type="protein sequence ID" value="GAA0471080.1"/>
    <property type="molecule type" value="Genomic_DNA"/>
</dbReference>
<comment type="caution">
    <text evidence="1">The sequence shown here is derived from an EMBL/GenBank/DDBJ whole genome shotgun (WGS) entry which is preliminary data.</text>
</comment>
<name>A0ABN1A9P8_9SPHN</name>
<protein>
    <submittedName>
        <fullName evidence="1">Uncharacterized protein</fullName>
    </submittedName>
</protein>
<evidence type="ECO:0000313" key="2">
    <source>
        <dbReference type="Proteomes" id="UP001500713"/>
    </source>
</evidence>
<sequence length="71" mass="8163">MEEAIGVGKFARYVIEPRAEGVYLFVFESTDSAFPEKDFLEDTTVIAKELCEEEFGVKPDHWRPYSGESLR</sequence>
<reference evidence="1 2" key="1">
    <citation type="journal article" date="2019" name="Int. J. Syst. Evol. Microbiol.">
        <title>The Global Catalogue of Microorganisms (GCM) 10K type strain sequencing project: providing services to taxonomists for standard genome sequencing and annotation.</title>
        <authorList>
            <consortium name="The Broad Institute Genomics Platform"/>
            <consortium name="The Broad Institute Genome Sequencing Center for Infectious Disease"/>
            <person name="Wu L."/>
            <person name="Ma J."/>
        </authorList>
    </citation>
    <scope>NUCLEOTIDE SEQUENCE [LARGE SCALE GENOMIC DNA]</scope>
    <source>
        <strain evidence="1 2">JCM 14162</strain>
    </source>
</reference>
<gene>
    <name evidence="1" type="ORF">GCM10009096_10010</name>
</gene>
<dbReference type="Proteomes" id="UP001500713">
    <property type="component" value="Unassembled WGS sequence"/>
</dbReference>